<evidence type="ECO:0000256" key="1">
    <source>
        <dbReference type="SAM" id="MobiDB-lite"/>
    </source>
</evidence>
<proteinExistence type="predicted"/>
<protein>
    <submittedName>
        <fullName evidence="2">Uncharacterized protein</fullName>
    </submittedName>
</protein>
<feature type="non-terminal residue" evidence="2">
    <location>
        <position position="86"/>
    </location>
</feature>
<dbReference type="EMBL" id="BEZZ01037525">
    <property type="protein sequence ID" value="GCC40018.1"/>
    <property type="molecule type" value="Genomic_DNA"/>
</dbReference>
<name>A0A401TBI4_CHIPU</name>
<accession>A0A401TBI4</accession>
<gene>
    <name evidence="2" type="ORF">chiPu_0024349</name>
</gene>
<organism evidence="2 3">
    <name type="scientific">Chiloscyllium punctatum</name>
    <name type="common">Brownbanded bambooshark</name>
    <name type="synonym">Hemiscyllium punctatum</name>
    <dbReference type="NCBI Taxonomy" id="137246"/>
    <lineage>
        <taxon>Eukaryota</taxon>
        <taxon>Metazoa</taxon>
        <taxon>Chordata</taxon>
        <taxon>Craniata</taxon>
        <taxon>Vertebrata</taxon>
        <taxon>Chondrichthyes</taxon>
        <taxon>Elasmobranchii</taxon>
        <taxon>Galeomorphii</taxon>
        <taxon>Galeoidea</taxon>
        <taxon>Orectolobiformes</taxon>
        <taxon>Hemiscylliidae</taxon>
        <taxon>Chiloscyllium</taxon>
    </lineage>
</organism>
<dbReference type="Proteomes" id="UP000287033">
    <property type="component" value="Unassembled WGS sequence"/>
</dbReference>
<comment type="caution">
    <text evidence="2">The sequence shown here is derived from an EMBL/GenBank/DDBJ whole genome shotgun (WGS) entry which is preliminary data.</text>
</comment>
<sequence>MATESDQNVARFPGDTLRLRAHAPVTDQLPPNPPLYFPPCKTPDRIQGSVPDSPLKLPLSCCFLGKHPEVLIPIQSHLLGDAAGHR</sequence>
<evidence type="ECO:0000313" key="3">
    <source>
        <dbReference type="Proteomes" id="UP000287033"/>
    </source>
</evidence>
<reference evidence="2 3" key="1">
    <citation type="journal article" date="2018" name="Nat. Ecol. Evol.">
        <title>Shark genomes provide insights into elasmobranch evolution and the origin of vertebrates.</title>
        <authorList>
            <person name="Hara Y"/>
            <person name="Yamaguchi K"/>
            <person name="Onimaru K"/>
            <person name="Kadota M"/>
            <person name="Koyanagi M"/>
            <person name="Keeley SD"/>
            <person name="Tatsumi K"/>
            <person name="Tanaka K"/>
            <person name="Motone F"/>
            <person name="Kageyama Y"/>
            <person name="Nozu R"/>
            <person name="Adachi N"/>
            <person name="Nishimura O"/>
            <person name="Nakagawa R"/>
            <person name="Tanegashima C"/>
            <person name="Kiyatake I"/>
            <person name="Matsumoto R"/>
            <person name="Murakumo K"/>
            <person name="Nishida K"/>
            <person name="Terakita A"/>
            <person name="Kuratani S"/>
            <person name="Sato K"/>
            <person name="Hyodo S Kuraku.S."/>
        </authorList>
    </citation>
    <scope>NUCLEOTIDE SEQUENCE [LARGE SCALE GENOMIC DNA]</scope>
</reference>
<keyword evidence="3" id="KW-1185">Reference proteome</keyword>
<evidence type="ECO:0000313" key="2">
    <source>
        <dbReference type="EMBL" id="GCC40018.1"/>
    </source>
</evidence>
<dbReference type="AlphaFoldDB" id="A0A401TBI4"/>
<feature type="region of interest" description="Disordered" evidence="1">
    <location>
        <begin position="1"/>
        <end position="33"/>
    </location>
</feature>